<dbReference type="AlphaFoldDB" id="A0A6J5XHJ2"/>
<proteinExistence type="predicted"/>
<reference evidence="3" key="1">
    <citation type="journal article" date="2020" name="Genome Biol.">
        <title>Gamete binning: chromosome-level and haplotype-resolved genome assembly enabled by high-throughput single-cell sequencing of gamete genomes.</title>
        <authorList>
            <person name="Campoy J.A."/>
            <person name="Sun H."/>
            <person name="Goel M."/>
            <person name="Jiao W.-B."/>
            <person name="Folz-Donahue K."/>
            <person name="Wang N."/>
            <person name="Rubio M."/>
            <person name="Liu C."/>
            <person name="Kukat C."/>
            <person name="Ruiz D."/>
            <person name="Huettel B."/>
            <person name="Schneeberger K."/>
        </authorList>
    </citation>
    <scope>NUCLEOTIDE SEQUENCE [LARGE SCALE GENOMIC DNA]</scope>
    <source>
        <strain evidence="3">cv. Rojo Pasion</strain>
    </source>
</reference>
<feature type="region of interest" description="Disordered" evidence="1">
    <location>
        <begin position="1"/>
        <end position="153"/>
    </location>
</feature>
<feature type="compositionally biased region" description="Gly residues" evidence="1">
    <location>
        <begin position="139"/>
        <end position="153"/>
    </location>
</feature>
<evidence type="ECO:0000313" key="3">
    <source>
        <dbReference type="Proteomes" id="UP000507245"/>
    </source>
</evidence>
<dbReference type="Proteomes" id="UP000507245">
    <property type="component" value="Unassembled WGS sequence"/>
</dbReference>
<feature type="compositionally biased region" description="Acidic residues" evidence="1">
    <location>
        <begin position="12"/>
        <end position="25"/>
    </location>
</feature>
<protein>
    <submittedName>
        <fullName evidence="2">Uncharacterized protein</fullName>
    </submittedName>
</protein>
<accession>A0A6J5XHJ2</accession>
<evidence type="ECO:0000256" key="1">
    <source>
        <dbReference type="SAM" id="MobiDB-lite"/>
    </source>
</evidence>
<evidence type="ECO:0000313" key="2">
    <source>
        <dbReference type="EMBL" id="CAB4310398.1"/>
    </source>
</evidence>
<feature type="compositionally biased region" description="Polar residues" evidence="1">
    <location>
        <begin position="68"/>
        <end position="89"/>
    </location>
</feature>
<feature type="compositionally biased region" description="Polar residues" evidence="1">
    <location>
        <begin position="118"/>
        <end position="128"/>
    </location>
</feature>
<name>A0A6J5XHJ2_PRUAR</name>
<feature type="compositionally biased region" description="Basic and acidic residues" evidence="1">
    <location>
        <begin position="129"/>
        <end position="138"/>
    </location>
</feature>
<gene>
    <name evidence="2" type="ORF">ORAREDHAP_LOCUS32237</name>
</gene>
<sequence>MYFTESTLDDGSISDEDSRDSEYSEDLVNIELRTIVEGRGNDDNDPIYSVLIDDTNEDDEKGEGSTEEGASSTVQGSTRDEALTNSIKGSTEDDEKGECSTEEGAGSTVEGSTRDEPLTNSTKGLNRSCSERLNKDGGGRLNRGSGGMLNIGS</sequence>
<keyword evidence="3" id="KW-1185">Reference proteome</keyword>
<dbReference type="EMBL" id="CAEKKB010000005">
    <property type="protein sequence ID" value="CAB4310398.1"/>
    <property type="molecule type" value="Genomic_DNA"/>
</dbReference>
<organism evidence="2 3">
    <name type="scientific">Prunus armeniaca</name>
    <name type="common">Apricot</name>
    <name type="synonym">Armeniaca vulgaris</name>
    <dbReference type="NCBI Taxonomy" id="36596"/>
    <lineage>
        <taxon>Eukaryota</taxon>
        <taxon>Viridiplantae</taxon>
        <taxon>Streptophyta</taxon>
        <taxon>Embryophyta</taxon>
        <taxon>Tracheophyta</taxon>
        <taxon>Spermatophyta</taxon>
        <taxon>Magnoliopsida</taxon>
        <taxon>eudicotyledons</taxon>
        <taxon>Gunneridae</taxon>
        <taxon>Pentapetalae</taxon>
        <taxon>rosids</taxon>
        <taxon>fabids</taxon>
        <taxon>Rosales</taxon>
        <taxon>Rosaceae</taxon>
        <taxon>Amygdaloideae</taxon>
        <taxon>Amygdaleae</taxon>
        <taxon>Prunus</taxon>
    </lineage>
</organism>